<protein>
    <recommendedName>
        <fullName evidence="8">RCK C-terminal domain-containing protein</fullName>
    </recommendedName>
</protein>
<gene>
    <name evidence="6" type="ORF">NP511_16010</name>
</gene>
<dbReference type="Pfam" id="PF26502">
    <property type="entry name" value="DUF8167_2nd"/>
    <property type="match status" value="1"/>
</dbReference>
<keyword evidence="2" id="KW-1133">Transmembrane helix</keyword>
<dbReference type="InterPro" id="IPR058480">
    <property type="entry name" value="DUF8167_N"/>
</dbReference>
<accession>A0AAF0P9D5</accession>
<dbReference type="InterPro" id="IPR058603">
    <property type="entry name" value="DUF8167_2nd"/>
</dbReference>
<dbReference type="AlphaFoldDB" id="A0AAF0P9D5"/>
<evidence type="ECO:0000259" key="5">
    <source>
        <dbReference type="Pfam" id="PF26503"/>
    </source>
</evidence>
<feature type="transmembrane region" description="Helical" evidence="2">
    <location>
        <begin position="40"/>
        <end position="60"/>
    </location>
</feature>
<dbReference type="Proteomes" id="UP001224926">
    <property type="component" value="Chromosome"/>
</dbReference>
<dbReference type="Pfam" id="PF26503">
    <property type="entry name" value="DUF8167_3rd"/>
    <property type="match status" value="1"/>
</dbReference>
<proteinExistence type="predicted"/>
<organism evidence="6 7">
    <name type="scientific">Natrinema thermotolerans</name>
    <dbReference type="NCBI Taxonomy" id="121872"/>
    <lineage>
        <taxon>Archaea</taxon>
        <taxon>Methanobacteriati</taxon>
        <taxon>Methanobacteriota</taxon>
        <taxon>Stenosarchaea group</taxon>
        <taxon>Halobacteria</taxon>
        <taxon>Halobacteriales</taxon>
        <taxon>Natrialbaceae</taxon>
        <taxon>Natrinema</taxon>
    </lineage>
</organism>
<name>A0AAF0P9D5_9EURY</name>
<keyword evidence="2" id="KW-0472">Membrane</keyword>
<evidence type="ECO:0000256" key="2">
    <source>
        <dbReference type="SAM" id="Phobius"/>
    </source>
</evidence>
<evidence type="ECO:0000259" key="4">
    <source>
        <dbReference type="Pfam" id="PF26502"/>
    </source>
</evidence>
<evidence type="ECO:0000259" key="3">
    <source>
        <dbReference type="Pfam" id="PF26501"/>
    </source>
</evidence>
<dbReference type="Pfam" id="PF26501">
    <property type="entry name" value="DUF8167"/>
    <property type="match status" value="1"/>
</dbReference>
<dbReference type="InterPro" id="IPR058604">
    <property type="entry name" value="DUF8167_3rd"/>
</dbReference>
<sequence>MIEITTELVVGIAFGFVVGVGPAIVVGALAVVTDCRDRELPLPAAVGLGVFLAGCNGYFVGLLEGGVSRAQVPRFGAAALVVALLSASAASQGERIAAELPIGADRPTIRTRSLSAAAIDAVDAMGQVRIQTTGGVRDIDGYPPLSPDVRTAIEADAWRLPADLPLSALETRLATRLRTEYDLTAVSVSIDGRGRATVAAAPPTDGVAAAVPDGWRAVSVSAPFPPGLVPGTTVEVVTRDASTTGTVLSVDGCARPGRETGADDSTDVDETVTVAVPAPDATPLLAADHARIAVPATGHDPEREALARLERADYAVRHVSGGTIASALEASKGETDDSIHPVAASSPADVDATETTGAKPVADRNRWQLDPDPETLDDRESVFVSGDKVTLQRYIDDDHDLRPPPPVEAATGVSP</sequence>
<dbReference type="GeneID" id="39863138"/>
<keyword evidence="7" id="KW-1185">Reference proteome</keyword>
<evidence type="ECO:0000313" key="6">
    <source>
        <dbReference type="EMBL" id="WMT06882.1"/>
    </source>
</evidence>
<dbReference type="RefSeq" id="WP_049966267.1">
    <property type="nucleotide sequence ID" value="NZ_CP101873.1"/>
</dbReference>
<feature type="domain" description="DUF8167" evidence="3">
    <location>
        <begin position="7"/>
        <end position="101"/>
    </location>
</feature>
<evidence type="ECO:0000313" key="7">
    <source>
        <dbReference type="Proteomes" id="UP001224926"/>
    </source>
</evidence>
<evidence type="ECO:0008006" key="8">
    <source>
        <dbReference type="Google" id="ProtNLM"/>
    </source>
</evidence>
<dbReference type="EMBL" id="CP101873">
    <property type="protein sequence ID" value="WMT06882.1"/>
    <property type="molecule type" value="Genomic_DNA"/>
</dbReference>
<feature type="domain" description="DUF8167" evidence="4">
    <location>
        <begin position="128"/>
        <end position="202"/>
    </location>
</feature>
<keyword evidence="2" id="KW-0812">Transmembrane</keyword>
<feature type="transmembrane region" description="Helical" evidence="2">
    <location>
        <begin position="12"/>
        <end position="33"/>
    </location>
</feature>
<dbReference type="GeneID" id="84215477"/>
<feature type="domain" description="DUF8167" evidence="5">
    <location>
        <begin position="216"/>
        <end position="298"/>
    </location>
</feature>
<reference evidence="6 7" key="1">
    <citation type="submission" date="2022-07" db="EMBL/GenBank/DDBJ databases">
        <title>Two temperate virus in Haloterrigena jeotgali A29.</title>
        <authorList>
            <person name="Deng X."/>
        </authorList>
    </citation>
    <scope>NUCLEOTIDE SEQUENCE [LARGE SCALE GENOMIC DNA]</scope>
    <source>
        <strain evidence="6 7">A29</strain>
    </source>
</reference>
<feature type="region of interest" description="Disordered" evidence="1">
    <location>
        <begin position="331"/>
        <end position="415"/>
    </location>
</feature>
<evidence type="ECO:0000256" key="1">
    <source>
        <dbReference type="SAM" id="MobiDB-lite"/>
    </source>
</evidence>